<evidence type="ECO:0000313" key="2">
    <source>
        <dbReference type="Proteomes" id="UP001139516"/>
    </source>
</evidence>
<gene>
    <name evidence="1" type="ORF">M0638_15750</name>
</gene>
<dbReference type="InterPro" id="IPR018684">
    <property type="entry name" value="DUF2171"/>
</dbReference>
<organism evidence="1 2">
    <name type="scientific">Roseomonas acroporae</name>
    <dbReference type="NCBI Taxonomy" id="2937791"/>
    <lineage>
        <taxon>Bacteria</taxon>
        <taxon>Pseudomonadati</taxon>
        <taxon>Pseudomonadota</taxon>
        <taxon>Alphaproteobacteria</taxon>
        <taxon>Acetobacterales</taxon>
        <taxon>Roseomonadaceae</taxon>
        <taxon>Roseomonas</taxon>
    </lineage>
</organism>
<proteinExistence type="predicted"/>
<dbReference type="Pfam" id="PF09939">
    <property type="entry name" value="DUF2171"/>
    <property type="match status" value="1"/>
</dbReference>
<evidence type="ECO:0000313" key="1">
    <source>
        <dbReference type="EMBL" id="MCK8785833.1"/>
    </source>
</evidence>
<keyword evidence="2" id="KW-1185">Reference proteome</keyword>
<comment type="caution">
    <text evidence="1">The sequence shown here is derived from an EMBL/GenBank/DDBJ whole genome shotgun (WGS) entry which is preliminary data.</text>
</comment>
<dbReference type="InterPro" id="IPR011033">
    <property type="entry name" value="PRC_barrel-like_sf"/>
</dbReference>
<dbReference type="EMBL" id="JALPRX010000068">
    <property type="protein sequence ID" value="MCK8785833.1"/>
    <property type="molecule type" value="Genomic_DNA"/>
</dbReference>
<accession>A0A9X2BUP5</accession>
<name>A0A9X2BUP5_9PROT</name>
<dbReference type="SUPFAM" id="SSF50346">
    <property type="entry name" value="PRC-barrel domain"/>
    <property type="match status" value="1"/>
</dbReference>
<dbReference type="Proteomes" id="UP001139516">
    <property type="component" value="Unassembled WGS sequence"/>
</dbReference>
<dbReference type="RefSeq" id="WP_248667948.1">
    <property type="nucleotide sequence ID" value="NZ_JALPRX010000068.1"/>
</dbReference>
<sequence>MVDRSQIKEHMEVVGSDGGHIGTVDHLDGDRIKLAKKDRGSGGHHHYLPLGLVEEIDEAGVRMSFKSELAEQFWEAK</sequence>
<protein>
    <submittedName>
        <fullName evidence="1">DUF2171 domain-containing protein</fullName>
    </submittedName>
</protein>
<dbReference type="AlphaFoldDB" id="A0A9X2BUP5"/>
<reference evidence="1" key="1">
    <citation type="submission" date="2022-04" db="EMBL/GenBank/DDBJ databases">
        <title>Roseomonas acroporae sp. nov., isolated from coral Acropora digitifera.</title>
        <authorList>
            <person name="Sun H."/>
        </authorList>
    </citation>
    <scope>NUCLEOTIDE SEQUENCE</scope>
    <source>
        <strain evidence="1">NAR14</strain>
    </source>
</reference>